<evidence type="ECO:0000313" key="2">
    <source>
        <dbReference type="Proteomes" id="UP000244571"/>
    </source>
</evidence>
<organism evidence="1 2">
    <name type="scientific">Orrella marina</name>
    <dbReference type="NCBI Taxonomy" id="2163011"/>
    <lineage>
        <taxon>Bacteria</taxon>
        <taxon>Pseudomonadati</taxon>
        <taxon>Pseudomonadota</taxon>
        <taxon>Betaproteobacteria</taxon>
        <taxon>Burkholderiales</taxon>
        <taxon>Alcaligenaceae</taxon>
        <taxon>Orrella</taxon>
    </lineage>
</organism>
<dbReference type="KEGG" id="boz:DBV39_03885"/>
<reference evidence="1 2" key="1">
    <citation type="submission" date="2018-04" db="EMBL/GenBank/DDBJ databases">
        <title>Bordetella sp. HZ20 isolated from seawater.</title>
        <authorList>
            <person name="Sun C."/>
        </authorList>
    </citation>
    <scope>NUCLEOTIDE SEQUENCE [LARGE SCALE GENOMIC DNA]</scope>
    <source>
        <strain evidence="1 2">HZ20</strain>
    </source>
</reference>
<dbReference type="AlphaFoldDB" id="A0A2R4XH12"/>
<keyword evidence="2" id="KW-1185">Reference proteome</keyword>
<protein>
    <submittedName>
        <fullName evidence="1">Uncharacterized protein</fullName>
    </submittedName>
</protein>
<dbReference type="EMBL" id="CP028901">
    <property type="protein sequence ID" value="AWB32999.1"/>
    <property type="molecule type" value="Genomic_DNA"/>
</dbReference>
<proteinExistence type="predicted"/>
<accession>A0A2R4XH12</accession>
<name>A0A2R4XH12_9BURK</name>
<gene>
    <name evidence="1" type="ORF">DBV39_03885</name>
</gene>
<sequence length="83" mass="9894">MNCKLKASSDRMTREDQCVRLASRDLQLVRIWINEEKSTNQRGDESLENWPLSYSDYAWWNQERWLINARATVTPKDSFEKPS</sequence>
<dbReference type="Proteomes" id="UP000244571">
    <property type="component" value="Chromosome"/>
</dbReference>
<evidence type="ECO:0000313" key="1">
    <source>
        <dbReference type="EMBL" id="AWB32999.1"/>
    </source>
</evidence>